<dbReference type="Pfam" id="PF12631">
    <property type="entry name" value="MnmE_helical"/>
    <property type="match status" value="1"/>
</dbReference>
<keyword evidence="9 10" id="KW-0342">GTP-binding</keyword>
<evidence type="ECO:0000259" key="12">
    <source>
        <dbReference type="PROSITE" id="PS51709"/>
    </source>
</evidence>
<keyword evidence="4 10" id="KW-0479">Metal-binding</keyword>
<protein>
    <recommendedName>
        <fullName evidence="10">tRNA modification GTPase MnmE</fullName>
        <ecNumber evidence="10">3.6.-.-</ecNumber>
    </recommendedName>
</protein>
<keyword evidence="8 10" id="KW-0630">Potassium</keyword>
<dbReference type="PROSITE" id="PS51709">
    <property type="entry name" value="G_TRME"/>
    <property type="match status" value="1"/>
</dbReference>
<dbReference type="InterPro" id="IPR031168">
    <property type="entry name" value="G_TrmE"/>
</dbReference>
<evidence type="ECO:0000256" key="6">
    <source>
        <dbReference type="ARBA" id="ARBA00022801"/>
    </source>
</evidence>
<feature type="binding site" evidence="10">
    <location>
        <position position="258"/>
    </location>
    <ligand>
        <name>K(+)</name>
        <dbReference type="ChEBI" id="CHEBI:29103"/>
    </ligand>
</feature>
<keyword evidence="5 10" id="KW-0547">Nucleotide-binding</keyword>
<evidence type="ECO:0000256" key="1">
    <source>
        <dbReference type="ARBA" id="ARBA00011043"/>
    </source>
</evidence>
<comment type="caution">
    <text evidence="10">Lacks conserved residue(s) required for the propagation of feature annotation.</text>
</comment>
<comment type="subcellular location">
    <subcellularLocation>
        <location evidence="10">Cytoplasm</location>
    </subcellularLocation>
</comment>
<dbReference type="Pfam" id="PF01926">
    <property type="entry name" value="MMR_HSR1"/>
    <property type="match status" value="1"/>
</dbReference>
<dbReference type="GO" id="GO:0046872">
    <property type="term" value="F:metal ion binding"/>
    <property type="evidence" value="ECO:0007669"/>
    <property type="project" value="UniProtKB-KW"/>
</dbReference>
<evidence type="ECO:0000256" key="2">
    <source>
        <dbReference type="ARBA" id="ARBA00022490"/>
    </source>
</evidence>
<sequence>MHLFDDDIIAAVATPMGSGGIGIVRVSGPGSIPLVENLFKSKSKKNLVDLVSHSMTYGDIIDDGGAPIDEVLVTVMAGPHTYTTQDVVEINCHGGMVATRAVLDQVLSHGARLAEPGEFTKRAFLGGRIDLSQAEAVMDVISAKTRRSLELSVGQLSGELSKAVAEIDTALIALLSDMEANIDYPEYDIEEVSYHHTEKILKDCIEKLKRLVEATSKGKIYREGLPTAIIGAPNVGKSSLLNYLIQEEKAIVTDIPGTTRDIIEEYINIDNIPFKIIDTAGIRDTEDLVERIGVNRSRKMMEESELVLFMLDVSRETSGDEQILMEEVKKKKHIIIANKIDLEKKAFPEEMNVQAISLRSHEGLEQLKKKMVEAAIGEKNTENVQAMIVNARQEGLLNQGVRQLQAAMDALQGGIPMELLTIDIKGALESIRFITGESIGSDIIDEIFSKFCLGK</sequence>
<dbReference type="AlphaFoldDB" id="A0A1H3F4D4"/>
<dbReference type="GO" id="GO:0030488">
    <property type="term" value="P:tRNA methylation"/>
    <property type="evidence" value="ECO:0007669"/>
    <property type="project" value="TreeGrafter"/>
</dbReference>
<evidence type="ECO:0000313" key="14">
    <source>
        <dbReference type="Proteomes" id="UP000199652"/>
    </source>
</evidence>
<dbReference type="InterPro" id="IPR025867">
    <property type="entry name" value="MnmE_helical"/>
</dbReference>
<keyword evidence="7 10" id="KW-0460">Magnesium</keyword>
<feature type="binding site" evidence="10">
    <location>
        <position position="259"/>
    </location>
    <ligand>
        <name>Mg(2+)</name>
        <dbReference type="ChEBI" id="CHEBI:18420"/>
    </ligand>
</feature>
<feature type="binding site" evidence="10">
    <location>
        <position position="238"/>
    </location>
    <ligand>
        <name>Mg(2+)</name>
        <dbReference type="ChEBI" id="CHEBI:18420"/>
    </ligand>
</feature>
<dbReference type="STRING" id="1528.SAMN04488579_10923"/>
<organism evidence="13 14">
    <name type="scientific">Eubacterium barkeri</name>
    <name type="common">Clostridium barkeri</name>
    <dbReference type="NCBI Taxonomy" id="1528"/>
    <lineage>
        <taxon>Bacteria</taxon>
        <taxon>Bacillati</taxon>
        <taxon>Bacillota</taxon>
        <taxon>Clostridia</taxon>
        <taxon>Eubacteriales</taxon>
        <taxon>Eubacteriaceae</taxon>
        <taxon>Eubacterium</taxon>
    </lineage>
</organism>
<dbReference type="OrthoDB" id="9805918at2"/>
<dbReference type="CDD" id="cd14858">
    <property type="entry name" value="TrmE_N"/>
    <property type="match status" value="1"/>
</dbReference>
<feature type="binding site" evidence="10">
    <location>
        <position position="89"/>
    </location>
    <ligand>
        <name>(6S)-5-formyl-5,6,7,8-tetrahydrofolate</name>
        <dbReference type="ChEBI" id="CHEBI:57457"/>
    </ligand>
</feature>
<evidence type="ECO:0000313" key="13">
    <source>
        <dbReference type="EMBL" id="SDX85856.1"/>
    </source>
</evidence>
<evidence type="ECO:0000256" key="10">
    <source>
        <dbReference type="HAMAP-Rule" id="MF_00379"/>
    </source>
</evidence>
<dbReference type="GO" id="GO:0002098">
    <property type="term" value="P:tRNA wobble uridine modification"/>
    <property type="evidence" value="ECO:0007669"/>
    <property type="project" value="TreeGrafter"/>
</dbReference>
<dbReference type="NCBIfam" id="TIGR00231">
    <property type="entry name" value="small_GTP"/>
    <property type="match status" value="1"/>
</dbReference>
<dbReference type="GO" id="GO:0003924">
    <property type="term" value="F:GTPase activity"/>
    <property type="evidence" value="ECO:0007669"/>
    <property type="project" value="UniProtKB-UniRule"/>
</dbReference>
<dbReference type="InterPro" id="IPR027368">
    <property type="entry name" value="MnmE_dom2"/>
</dbReference>
<gene>
    <name evidence="10" type="primary">mnmE</name>
    <name evidence="10" type="synonym">trmE</name>
    <name evidence="13" type="ORF">SAMN04488579_10923</name>
</gene>
<feature type="binding site" evidence="10">
    <location>
        <position position="25"/>
    </location>
    <ligand>
        <name>(6S)-5-formyl-5,6,7,8-tetrahydrofolate</name>
        <dbReference type="ChEBI" id="CHEBI:57457"/>
    </ligand>
</feature>
<keyword evidence="6 10" id="KW-0378">Hydrolase</keyword>
<keyword evidence="2 10" id="KW-0963">Cytoplasm</keyword>
<comment type="function">
    <text evidence="10">Exhibits a very high intrinsic GTPase hydrolysis rate. Involved in the addition of a carboxymethylaminomethyl (cmnm) group at the wobble position (U34) of certain tRNAs, forming tRNA-cmnm(5)s(2)U34.</text>
</comment>
<dbReference type="InterPro" id="IPR027417">
    <property type="entry name" value="P-loop_NTPase"/>
</dbReference>
<dbReference type="CDD" id="cd04164">
    <property type="entry name" value="trmE"/>
    <property type="match status" value="1"/>
</dbReference>
<dbReference type="RefSeq" id="WP_090244815.1">
    <property type="nucleotide sequence ID" value="NZ_FNOU01000009.1"/>
</dbReference>
<feature type="binding site" evidence="10">
    <location>
        <begin position="278"/>
        <end position="281"/>
    </location>
    <ligand>
        <name>GTP</name>
        <dbReference type="ChEBI" id="CHEBI:37565"/>
    </ligand>
</feature>
<dbReference type="Gene3D" id="3.40.50.300">
    <property type="entry name" value="P-loop containing nucleotide triphosphate hydrolases"/>
    <property type="match status" value="1"/>
</dbReference>
<reference evidence="14" key="1">
    <citation type="submission" date="2016-10" db="EMBL/GenBank/DDBJ databases">
        <authorList>
            <person name="Varghese N."/>
            <person name="Submissions S."/>
        </authorList>
    </citation>
    <scope>NUCLEOTIDE SEQUENCE [LARGE SCALE GENOMIC DNA]</scope>
    <source>
        <strain evidence="14">VPI 5359</strain>
    </source>
</reference>
<feature type="binding site" evidence="10">
    <location>
        <position position="255"/>
    </location>
    <ligand>
        <name>K(+)</name>
        <dbReference type="ChEBI" id="CHEBI:29103"/>
    </ligand>
</feature>
<proteinExistence type="inferred from homology"/>
<dbReference type="Proteomes" id="UP000199652">
    <property type="component" value="Unassembled WGS sequence"/>
</dbReference>
<evidence type="ECO:0000256" key="8">
    <source>
        <dbReference type="ARBA" id="ARBA00022958"/>
    </source>
</evidence>
<dbReference type="PANTHER" id="PTHR42714:SF2">
    <property type="entry name" value="TRNA MODIFICATION GTPASE GTPBP3, MITOCHONDRIAL"/>
    <property type="match status" value="1"/>
</dbReference>
<feature type="binding site" evidence="10">
    <location>
        <position position="128"/>
    </location>
    <ligand>
        <name>(6S)-5-formyl-5,6,7,8-tetrahydrofolate</name>
        <dbReference type="ChEBI" id="CHEBI:57457"/>
    </ligand>
</feature>
<comment type="cofactor">
    <cofactor evidence="10">
        <name>K(+)</name>
        <dbReference type="ChEBI" id="CHEBI:29103"/>
    </cofactor>
    <text evidence="10">Binds 1 potassium ion per subunit.</text>
</comment>
<dbReference type="InterPro" id="IPR006073">
    <property type="entry name" value="GTP-bd"/>
</dbReference>
<comment type="similarity">
    <text evidence="1 10 11">Belongs to the TRAFAC class TrmE-Era-EngA-EngB-Septin-like GTPase superfamily. TrmE GTPase family.</text>
</comment>
<comment type="subunit">
    <text evidence="10">Homodimer. Heterotetramer of two MnmE and two MnmG subunits.</text>
</comment>
<dbReference type="EMBL" id="FNOU01000009">
    <property type="protein sequence ID" value="SDX85856.1"/>
    <property type="molecule type" value="Genomic_DNA"/>
</dbReference>
<dbReference type="InterPro" id="IPR004520">
    <property type="entry name" value="GTPase_MnmE"/>
</dbReference>
<dbReference type="FunFam" id="3.30.1360.120:FF:000003">
    <property type="entry name" value="tRNA modification GTPase MnmE"/>
    <property type="match status" value="1"/>
</dbReference>
<feature type="binding site" evidence="10">
    <location>
        <position position="234"/>
    </location>
    <ligand>
        <name>K(+)</name>
        <dbReference type="ChEBI" id="CHEBI:29103"/>
    </ligand>
</feature>
<dbReference type="Gene3D" id="3.30.1360.120">
    <property type="entry name" value="Probable tRNA modification gtpase trme, domain 1"/>
    <property type="match status" value="1"/>
</dbReference>
<dbReference type="PANTHER" id="PTHR42714">
    <property type="entry name" value="TRNA MODIFICATION GTPASE GTPBP3"/>
    <property type="match status" value="1"/>
</dbReference>
<evidence type="ECO:0000256" key="11">
    <source>
        <dbReference type="RuleBase" id="RU003313"/>
    </source>
</evidence>
<feature type="domain" description="TrmE-type G" evidence="12">
    <location>
        <begin position="224"/>
        <end position="376"/>
    </location>
</feature>
<dbReference type="GO" id="GO:0005525">
    <property type="term" value="F:GTP binding"/>
    <property type="evidence" value="ECO:0007669"/>
    <property type="project" value="UniProtKB-UniRule"/>
</dbReference>
<dbReference type="NCBIfam" id="TIGR00450">
    <property type="entry name" value="mnmE_trmE_thdF"/>
    <property type="match status" value="1"/>
</dbReference>
<name>A0A1H3F4D4_EUBBA</name>
<dbReference type="InterPro" id="IPR005225">
    <property type="entry name" value="Small_GTP-bd"/>
</dbReference>
<dbReference type="EC" id="3.6.-.-" evidence="10"/>
<evidence type="ECO:0000256" key="5">
    <source>
        <dbReference type="ARBA" id="ARBA00022741"/>
    </source>
</evidence>
<keyword evidence="14" id="KW-1185">Reference proteome</keyword>
<feature type="binding site" evidence="10">
    <location>
        <position position="455"/>
    </location>
    <ligand>
        <name>(6S)-5-formyl-5,6,7,8-tetrahydrofolate</name>
        <dbReference type="ChEBI" id="CHEBI:57457"/>
    </ligand>
</feature>
<evidence type="ECO:0000256" key="9">
    <source>
        <dbReference type="ARBA" id="ARBA00023134"/>
    </source>
</evidence>
<keyword evidence="3 10" id="KW-0819">tRNA processing</keyword>
<feature type="binding site" evidence="10">
    <location>
        <begin position="234"/>
        <end position="239"/>
    </location>
    <ligand>
        <name>GTP</name>
        <dbReference type="ChEBI" id="CHEBI:37565"/>
    </ligand>
</feature>
<dbReference type="HAMAP" id="MF_00379">
    <property type="entry name" value="GTPase_MnmE"/>
    <property type="match status" value="1"/>
</dbReference>
<dbReference type="GO" id="GO:0005829">
    <property type="term" value="C:cytosol"/>
    <property type="evidence" value="ECO:0007669"/>
    <property type="project" value="TreeGrafter"/>
</dbReference>
<dbReference type="GO" id="GO:0042802">
    <property type="term" value="F:identical protein binding"/>
    <property type="evidence" value="ECO:0007669"/>
    <property type="project" value="UniProtKB-ARBA"/>
</dbReference>
<feature type="binding site" evidence="10">
    <location>
        <position position="253"/>
    </location>
    <ligand>
        <name>K(+)</name>
        <dbReference type="ChEBI" id="CHEBI:29103"/>
    </ligand>
</feature>
<evidence type="ECO:0000256" key="4">
    <source>
        <dbReference type="ARBA" id="ARBA00022723"/>
    </source>
</evidence>
<evidence type="ECO:0000256" key="7">
    <source>
        <dbReference type="ARBA" id="ARBA00022842"/>
    </source>
</evidence>
<accession>A0A1H3F4D4</accession>
<dbReference type="FunFam" id="3.40.50.300:FF:000494">
    <property type="entry name" value="tRNA modification GTPase MnmE"/>
    <property type="match status" value="1"/>
</dbReference>
<evidence type="ECO:0000256" key="3">
    <source>
        <dbReference type="ARBA" id="ARBA00022694"/>
    </source>
</evidence>
<dbReference type="Pfam" id="PF10396">
    <property type="entry name" value="TrmE_N"/>
    <property type="match status" value="1"/>
</dbReference>
<feature type="binding site" evidence="10">
    <location>
        <begin position="253"/>
        <end position="259"/>
    </location>
    <ligand>
        <name>GTP</name>
        <dbReference type="ChEBI" id="CHEBI:37565"/>
    </ligand>
</feature>
<dbReference type="InterPro" id="IPR027266">
    <property type="entry name" value="TrmE/GcvT-like"/>
</dbReference>
<dbReference type="SUPFAM" id="SSF52540">
    <property type="entry name" value="P-loop containing nucleoside triphosphate hydrolases"/>
    <property type="match status" value="1"/>
</dbReference>
<dbReference type="Gene3D" id="1.20.120.430">
    <property type="entry name" value="tRNA modification GTPase MnmE domain 2"/>
    <property type="match status" value="1"/>
</dbReference>
<dbReference type="InterPro" id="IPR018948">
    <property type="entry name" value="GTP-bd_TrmE_N"/>
</dbReference>